<reference evidence="1 2" key="1">
    <citation type="journal article" date="2022" name="New Phytol.">
        <title>Ecological generalism drives hyperdiversity of secondary metabolite gene clusters in xylarialean endophytes.</title>
        <authorList>
            <person name="Franco M.E.E."/>
            <person name="Wisecaver J.H."/>
            <person name="Arnold A.E."/>
            <person name="Ju Y.M."/>
            <person name="Slot J.C."/>
            <person name="Ahrendt S."/>
            <person name="Moore L.P."/>
            <person name="Eastman K.E."/>
            <person name="Scott K."/>
            <person name="Konkel Z."/>
            <person name="Mondo S.J."/>
            <person name="Kuo A."/>
            <person name="Hayes R.D."/>
            <person name="Haridas S."/>
            <person name="Andreopoulos B."/>
            <person name="Riley R."/>
            <person name="LaButti K."/>
            <person name="Pangilinan J."/>
            <person name="Lipzen A."/>
            <person name="Amirebrahimi M."/>
            <person name="Yan J."/>
            <person name="Adam C."/>
            <person name="Keymanesh K."/>
            <person name="Ng V."/>
            <person name="Louie K."/>
            <person name="Northen T."/>
            <person name="Drula E."/>
            <person name="Henrissat B."/>
            <person name="Hsieh H.M."/>
            <person name="Youens-Clark K."/>
            <person name="Lutzoni F."/>
            <person name="Miadlikowska J."/>
            <person name="Eastwood D.C."/>
            <person name="Hamelin R.C."/>
            <person name="Grigoriev I.V."/>
            <person name="U'Ren J.M."/>
        </authorList>
    </citation>
    <scope>NUCLEOTIDE SEQUENCE [LARGE SCALE GENOMIC DNA]</scope>
    <source>
        <strain evidence="1 2">ER1909</strain>
    </source>
</reference>
<name>A0ACC0D740_9PEZI</name>
<accession>A0ACC0D740</accession>
<organism evidence="1 2">
    <name type="scientific">Hypoxylon rubiginosum</name>
    <dbReference type="NCBI Taxonomy" id="110542"/>
    <lineage>
        <taxon>Eukaryota</taxon>
        <taxon>Fungi</taxon>
        <taxon>Dikarya</taxon>
        <taxon>Ascomycota</taxon>
        <taxon>Pezizomycotina</taxon>
        <taxon>Sordariomycetes</taxon>
        <taxon>Xylariomycetidae</taxon>
        <taxon>Xylariales</taxon>
        <taxon>Hypoxylaceae</taxon>
        <taxon>Hypoxylon</taxon>
    </lineage>
</organism>
<sequence>MKFPIALLLTALTASVAANDYEFDMYLTANPNEGACSTEPEHIADSGEKGCASYFLHGAASAWKLKNLKSGCTVNFYSDTQCKDKLDWIDGKSPKGKCKEIPGFTAARAFEVKCS</sequence>
<evidence type="ECO:0000313" key="2">
    <source>
        <dbReference type="Proteomes" id="UP001497680"/>
    </source>
</evidence>
<comment type="caution">
    <text evidence="1">The sequence shown here is derived from an EMBL/GenBank/DDBJ whole genome shotgun (WGS) entry which is preliminary data.</text>
</comment>
<evidence type="ECO:0000313" key="1">
    <source>
        <dbReference type="EMBL" id="KAI6088539.1"/>
    </source>
</evidence>
<dbReference type="EMBL" id="MU394300">
    <property type="protein sequence ID" value="KAI6088539.1"/>
    <property type="molecule type" value="Genomic_DNA"/>
</dbReference>
<protein>
    <submittedName>
        <fullName evidence="1">Uncharacterized protein</fullName>
    </submittedName>
</protein>
<gene>
    <name evidence="1" type="ORF">F4821DRAFT_233204</name>
</gene>
<dbReference type="Proteomes" id="UP001497680">
    <property type="component" value="Unassembled WGS sequence"/>
</dbReference>
<proteinExistence type="predicted"/>
<keyword evidence="2" id="KW-1185">Reference proteome</keyword>